<dbReference type="InterPro" id="IPR026082">
    <property type="entry name" value="ABCA"/>
</dbReference>
<keyword evidence="2" id="KW-0813">Transport</keyword>
<dbReference type="AlphaFoldDB" id="A0A9J6BK94"/>
<comment type="caution">
    <text evidence="11">The sequence shown here is derived from an EMBL/GenBank/DDBJ whole genome shotgun (WGS) entry which is preliminary data.</text>
</comment>
<evidence type="ECO:0000256" key="2">
    <source>
        <dbReference type="ARBA" id="ARBA00022448"/>
    </source>
</evidence>
<proteinExistence type="predicted"/>
<feature type="transmembrane region" description="Helical" evidence="9">
    <location>
        <begin position="1016"/>
        <end position="1035"/>
    </location>
</feature>
<gene>
    <name evidence="11" type="ORF">PVAND_000537</name>
</gene>
<dbReference type="PROSITE" id="PS50893">
    <property type="entry name" value="ABC_TRANSPORTER_2"/>
    <property type="match status" value="1"/>
</dbReference>
<feature type="transmembrane region" description="Helical" evidence="9">
    <location>
        <begin position="167"/>
        <end position="191"/>
    </location>
</feature>
<organism evidence="11 12">
    <name type="scientific">Polypedilum vanderplanki</name>
    <name type="common">Sleeping chironomid midge</name>
    <dbReference type="NCBI Taxonomy" id="319348"/>
    <lineage>
        <taxon>Eukaryota</taxon>
        <taxon>Metazoa</taxon>
        <taxon>Ecdysozoa</taxon>
        <taxon>Arthropoda</taxon>
        <taxon>Hexapoda</taxon>
        <taxon>Insecta</taxon>
        <taxon>Pterygota</taxon>
        <taxon>Neoptera</taxon>
        <taxon>Endopterygota</taxon>
        <taxon>Diptera</taxon>
        <taxon>Nematocera</taxon>
        <taxon>Chironomoidea</taxon>
        <taxon>Chironomidae</taxon>
        <taxon>Chironominae</taxon>
        <taxon>Polypedilum</taxon>
        <taxon>Polypedilum</taxon>
    </lineage>
</organism>
<feature type="transmembrane region" description="Helical" evidence="9">
    <location>
        <begin position="843"/>
        <end position="870"/>
    </location>
</feature>
<dbReference type="FunFam" id="3.40.50.300:FF:000298">
    <property type="entry name" value="ATP-binding cassette sub-family A member 12"/>
    <property type="match status" value="1"/>
</dbReference>
<protein>
    <recommendedName>
        <fullName evidence="10">ABC transporter domain-containing protein</fullName>
    </recommendedName>
</protein>
<dbReference type="PANTHER" id="PTHR19229:SF250">
    <property type="entry name" value="ABC TRANSPORTER DOMAIN-CONTAINING PROTEIN-RELATED"/>
    <property type="match status" value="1"/>
</dbReference>
<dbReference type="SUPFAM" id="SSF52540">
    <property type="entry name" value="P-loop containing nucleoside triphosphate hydrolases"/>
    <property type="match status" value="2"/>
</dbReference>
<evidence type="ECO:0000313" key="11">
    <source>
        <dbReference type="EMBL" id="KAG5670260.1"/>
    </source>
</evidence>
<accession>A0A9J6BK94</accession>
<dbReference type="InterPro" id="IPR003593">
    <property type="entry name" value="AAA+_ATPase"/>
</dbReference>
<keyword evidence="12" id="KW-1185">Reference proteome</keyword>
<feature type="transmembrane region" description="Helical" evidence="9">
    <location>
        <begin position="125"/>
        <end position="146"/>
    </location>
</feature>
<evidence type="ECO:0000256" key="9">
    <source>
        <dbReference type="SAM" id="Phobius"/>
    </source>
</evidence>
<dbReference type="Pfam" id="PF12698">
    <property type="entry name" value="ABC2_membrane_3"/>
    <property type="match status" value="1"/>
</dbReference>
<name>A0A9J6BK94_POLVA</name>
<dbReference type="GO" id="GO:0016887">
    <property type="term" value="F:ATP hydrolysis activity"/>
    <property type="evidence" value="ECO:0007669"/>
    <property type="project" value="InterPro"/>
</dbReference>
<sequence>MLKELEENSKELNIESYGISLTTLEEVFLKIGTDNPEDESKSPVKLNGTTMNGHANKIEEGGNFYNYSDTLTLLKGIQLYLNQFVALMQKKASTAAAVAGLVWFLIYSPYSFIQQRYDSISLTTKILLSFMSNTGMALGFNVIMRYEGTQEGMQWHNIFKPVSIDDTFHLGHVIIMLIVDAIIYLLIALYVEKIFPGDYGVAEKWNFPFSSKFWFKVPEYVGVRDVNSNDVNHLNPNYEHEPKNKAAGIQIYNLRKTFDNNRVAVEGLNLNMYEDQITVLLGHNGAGKTTTMSMVTGMIQPTSGTAIINGKDIRRDMNAIRSSIGFCPQHNILFEDLTVREHITFYSLLKGLHKDDVEREVEKYVKLLKLENKIDVQASGLSGGMKRKLSVGIALCANSKIVLFDEPSSGVDPGARRDLWDLLQTEKGGRTILLSTHFMLEADVLGDRIAIMSNGVLKAVGSPYFLKKQFGVGYHLVCVKKDASCDSMAVTELLRKYIPDVKKESEIGTELSYLLDDKNLLVFQKMLKELEENSEELNIESYGISLTTLEEVFLKIGTDNPEDESKSPVKLNGTTMNGHANKIEESGNFYNYSDTLTLLKGIQLYLNQFVALMQKKVLNSWRNLVLLIIQIIIPISFVSITIIIVRSWGGNKDLPKLQLTLDTYKPTRTSVQFDPSAWVDSIENKIFENYREQFKSYSKDLQSLEVIHGDMIEHYLNKSKEFLARVNNRYLFGATIENSSITVWFNNQPYHTSPISLSLVHNAMLRTICGENCSIKVSNKPLPYRAESRMMMLQAGNNLGFQLAFNIGFAMAFVASFFVISYIKERVTKAKHLQFVSGVSSVTYWSSAFIWDYFLFLIISLLITITIGAFQEKGFSTFEQLIRVYFLLIMFGFAVLPFLYIAAFIFKSPASGFTKMSIIFIFLGVAMYTVVFSMRFEGFNLRDVADTLTWIFLTVPHFSLSNAFSNINLINVFKEVCDQQCNLLGICDKEKQCAFNARCCNLNYFAWEEPGILRNLIYFLIVGICAFCVLFLIEFRVFEVLYYYIRMIYRAIFGIICPKLIKRPPNFGETQDDDDDVKAEKEKINNMMSSDYQNYNLVMKNVSKYYGDFLAVNQLCIGIGSGECFGLLGMNGARQNFVIQNVDW</sequence>
<dbReference type="CDD" id="cd03263">
    <property type="entry name" value="ABC_subfamily_A"/>
    <property type="match status" value="1"/>
</dbReference>
<dbReference type="SMART" id="SM00382">
    <property type="entry name" value="AAA"/>
    <property type="match status" value="1"/>
</dbReference>
<dbReference type="EMBL" id="JADBJN010000003">
    <property type="protein sequence ID" value="KAG5670260.1"/>
    <property type="molecule type" value="Genomic_DNA"/>
</dbReference>
<dbReference type="InterPro" id="IPR027417">
    <property type="entry name" value="P-loop_NTPase"/>
</dbReference>
<dbReference type="Proteomes" id="UP001107558">
    <property type="component" value="Chromosome 3"/>
</dbReference>
<dbReference type="GO" id="GO:0016020">
    <property type="term" value="C:membrane"/>
    <property type="evidence" value="ECO:0007669"/>
    <property type="project" value="UniProtKB-SubCell"/>
</dbReference>
<evidence type="ECO:0000256" key="1">
    <source>
        <dbReference type="ARBA" id="ARBA00004141"/>
    </source>
</evidence>
<feature type="transmembrane region" description="Helical" evidence="9">
    <location>
        <begin position="92"/>
        <end position="113"/>
    </location>
</feature>
<dbReference type="GO" id="GO:0005524">
    <property type="term" value="F:ATP binding"/>
    <property type="evidence" value="ECO:0007669"/>
    <property type="project" value="UniProtKB-KW"/>
</dbReference>
<feature type="transmembrane region" description="Helical" evidence="9">
    <location>
        <begin position="912"/>
        <end position="932"/>
    </location>
</feature>
<dbReference type="GO" id="GO:0005319">
    <property type="term" value="F:lipid transporter activity"/>
    <property type="evidence" value="ECO:0007669"/>
    <property type="project" value="TreeGrafter"/>
</dbReference>
<dbReference type="PANTHER" id="PTHR19229">
    <property type="entry name" value="ATP-BINDING CASSETTE TRANSPORTER SUBFAMILY A ABCA"/>
    <property type="match status" value="1"/>
</dbReference>
<evidence type="ECO:0000256" key="4">
    <source>
        <dbReference type="ARBA" id="ARBA00022737"/>
    </source>
</evidence>
<evidence type="ECO:0000259" key="10">
    <source>
        <dbReference type="PROSITE" id="PS50893"/>
    </source>
</evidence>
<dbReference type="InterPro" id="IPR003439">
    <property type="entry name" value="ABC_transporter-like_ATP-bd"/>
</dbReference>
<evidence type="ECO:0000256" key="3">
    <source>
        <dbReference type="ARBA" id="ARBA00022692"/>
    </source>
</evidence>
<evidence type="ECO:0000256" key="6">
    <source>
        <dbReference type="ARBA" id="ARBA00022840"/>
    </source>
</evidence>
<keyword evidence="7 9" id="KW-1133">Transmembrane helix</keyword>
<reference evidence="11" key="1">
    <citation type="submission" date="2021-03" db="EMBL/GenBank/DDBJ databases">
        <title>Chromosome level genome of the anhydrobiotic midge Polypedilum vanderplanki.</title>
        <authorList>
            <person name="Yoshida Y."/>
            <person name="Kikawada T."/>
            <person name="Gusev O."/>
        </authorList>
    </citation>
    <scope>NUCLEOTIDE SEQUENCE</scope>
    <source>
        <strain evidence="11">NIAS01</strain>
        <tissue evidence="11">Whole body or cell culture</tissue>
    </source>
</reference>
<keyword evidence="5" id="KW-0547">Nucleotide-binding</keyword>
<keyword evidence="4" id="KW-0677">Repeat</keyword>
<keyword evidence="6" id="KW-0067">ATP-binding</keyword>
<feature type="transmembrane region" description="Helical" evidence="9">
    <location>
        <begin position="882"/>
        <end position="906"/>
    </location>
</feature>
<evidence type="ECO:0000313" key="12">
    <source>
        <dbReference type="Proteomes" id="UP001107558"/>
    </source>
</evidence>
<evidence type="ECO:0000256" key="8">
    <source>
        <dbReference type="ARBA" id="ARBA00023136"/>
    </source>
</evidence>
<evidence type="ECO:0000256" key="7">
    <source>
        <dbReference type="ARBA" id="ARBA00022989"/>
    </source>
</evidence>
<feature type="transmembrane region" description="Helical" evidence="9">
    <location>
        <begin position="799"/>
        <end position="823"/>
    </location>
</feature>
<dbReference type="GO" id="GO:0140359">
    <property type="term" value="F:ABC-type transporter activity"/>
    <property type="evidence" value="ECO:0007669"/>
    <property type="project" value="InterPro"/>
</dbReference>
<comment type="subcellular location">
    <subcellularLocation>
        <location evidence="1">Membrane</location>
        <topology evidence="1">Multi-pass membrane protein</topology>
    </subcellularLocation>
</comment>
<keyword evidence="8 9" id="KW-0472">Membrane</keyword>
<dbReference type="InterPro" id="IPR017871">
    <property type="entry name" value="ABC_transporter-like_CS"/>
</dbReference>
<feature type="domain" description="ABC transporter" evidence="10">
    <location>
        <begin position="249"/>
        <end position="479"/>
    </location>
</feature>
<dbReference type="Pfam" id="PF00005">
    <property type="entry name" value="ABC_tran"/>
    <property type="match status" value="1"/>
</dbReference>
<dbReference type="PROSITE" id="PS00211">
    <property type="entry name" value="ABC_TRANSPORTER_1"/>
    <property type="match status" value="1"/>
</dbReference>
<dbReference type="OrthoDB" id="6512918at2759"/>
<evidence type="ECO:0000256" key="5">
    <source>
        <dbReference type="ARBA" id="ARBA00022741"/>
    </source>
</evidence>
<keyword evidence="3 9" id="KW-0812">Transmembrane</keyword>
<dbReference type="InterPro" id="IPR013525">
    <property type="entry name" value="ABC2_TM"/>
</dbReference>
<feature type="transmembrane region" description="Helical" evidence="9">
    <location>
        <begin position="624"/>
        <end position="645"/>
    </location>
</feature>
<dbReference type="Gene3D" id="3.40.50.300">
    <property type="entry name" value="P-loop containing nucleotide triphosphate hydrolases"/>
    <property type="match status" value="1"/>
</dbReference>